<sequence length="187" mass="21634">MSKRADIITAAVKLFVTQGLQSTPMCDLAKEASTGMGTIYNYFCSKDMLINEVYLDIQKRKNDFVYKDFDPDAPVRMRFNHLYGKLLEYYINHPDHFRFVDFYSLCPVITEETRKKVKDLHHYYGDMYSDGQQQGVIKSLDLKVLISFSVGGCYGIIRTMLFEGFTQIQTPLNLEQHLNIAWDAVKA</sequence>
<dbReference type="Gene3D" id="1.10.357.10">
    <property type="entry name" value="Tetracycline Repressor, domain 2"/>
    <property type="match status" value="1"/>
</dbReference>
<keyword evidence="1 2" id="KW-0238">DNA-binding</keyword>
<evidence type="ECO:0000256" key="1">
    <source>
        <dbReference type="ARBA" id="ARBA00023125"/>
    </source>
</evidence>
<dbReference type="InterPro" id="IPR001647">
    <property type="entry name" value="HTH_TetR"/>
</dbReference>
<feature type="DNA-binding region" description="H-T-H motif" evidence="2">
    <location>
        <begin position="24"/>
        <end position="43"/>
    </location>
</feature>
<comment type="caution">
    <text evidence="4">The sequence shown here is derived from an EMBL/GenBank/DDBJ whole genome shotgun (WGS) entry which is preliminary data.</text>
</comment>
<dbReference type="GO" id="GO:0003677">
    <property type="term" value="F:DNA binding"/>
    <property type="evidence" value="ECO:0007669"/>
    <property type="project" value="UniProtKB-UniRule"/>
</dbReference>
<keyword evidence="5" id="KW-1185">Reference proteome</keyword>
<proteinExistence type="predicted"/>
<dbReference type="PANTHER" id="PTHR43479">
    <property type="entry name" value="ACREF/ENVCD OPERON REPRESSOR-RELATED"/>
    <property type="match status" value="1"/>
</dbReference>
<dbReference type="PRINTS" id="PR00455">
    <property type="entry name" value="HTHTETR"/>
</dbReference>
<dbReference type="Proteomes" id="UP001403385">
    <property type="component" value="Unassembled WGS sequence"/>
</dbReference>
<dbReference type="InterPro" id="IPR009057">
    <property type="entry name" value="Homeodomain-like_sf"/>
</dbReference>
<dbReference type="Pfam" id="PF00440">
    <property type="entry name" value="TetR_N"/>
    <property type="match status" value="1"/>
</dbReference>
<accession>A0AAW9S634</accession>
<dbReference type="InterPro" id="IPR036271">
    <property type="entry name" value="Tet_transcr_reg_TetR-rel_C_sf"/>
</dbReference>
<dbReference type="PROSITE" id="PS50977">
    <property type="entry name" value="HTH_TETR_2"/>
    <property type="match status" value="1"/>
</dbReference>
<evidence type="ECO:0000256" key="2">
    <source>
        <dbReference type="PROSITE-ProRule" id="PRU00335"/>
    </source>
</evidence>
<dbReference type="InterPro" id="IPR050624">
    <property type="entry name" value="HTH-type_Tx_Regulator"/>
</dbReference>
<dbReference type="PANTHER" id="PTHR43479:SF11">
    <property type="entry name" value="ACREF_ENVCD OPERON REPRESSOR-RELATED"/>
    <property type="match status" value="1"/>
</dbReference>
<organism evidence="4 5">
    <name type="scientific">Rapidithrix thailandica</name>
    <dbReference type="NCBI Taxonomy" id="413964"/>
    <lineage>
        <taxon>Bacteria</taxon>
        <taxon>Pseudomonadati</taxon>
        <taxon>Bacteroidota</taxon>
        <taxon>Cytophagia</taxon>
        <taxon>Cytophagales</taxon>
        <taxon>Flammeovirgaceae</taxon>
        <taxon>Rapidithrix</taxon>
    </lineage>
</organism>
<dbReference type="InterPro" id="IPR032551">
    <property type="entry name" value="BscR_C"/>
</dbReference>
<dbReference type="EMBL" id="JBDKWZ010000004">
    <property type="protein sequence ID" value="MEN7547890.1"/>
    <property type="molecule type" value="Genomic_DNA"/>
</dbReference>
<dbReference type="AlphaFoldDB" id="A0AAW9S634"/>
<dbReference type="Pfam" id="PF16295">
    <property type="entry name" value="TetR_C_10"/>
    <property type="match status" value="1"/>
</dbReference>
<evidence type="ECO:0000313" key="5">
    <source>
        <dbReference type="Proteomes" id="UP001403385"/>
    </source>
</evidence>
<evidence type="ECO:0000259" key="3">
    <source>
        <dbReference type="PROSITE" id="PS50977"/>
    </source>
</evidence>
<reference evidence="4 5" key="1">
    <citation type="submission" date="2024-04" db="EMBL/GenBank/DDBJ databases">
        <title>Novel genus in family Flammeovirgaceae.</title>
        <authorList>
            <person name="Nguyen T.H."/>
            <person name="Vuong T.Q."/>
            <person name="Le H."/>
            <person name="Kim S.-G."/>
        </authorList>
    </citation>
    <scope>NUCLEOTIDE SEQUENCE [LARGE SCALE GENOMIC DNA]</scope>
    <source>
        <strain evidence="4 5">JCM 23209</strain>
    </source>
</reference>
<feature type="domain" description="HTH tetR-type" evidence="3">
    <location>
        <begin position="1"/>
        <end position="61"/>
    </location>
</feature>
<dbReference type="SUPFAM" id="SSF48498">
    <property type="entry name" value="Tetracyclin repressor-like, C-terminal domain"/>
    <property type="match status" value="1"/>
</dbReference>
<dbReference type="RefSeq" id="WP_346820671.1">
    <property type="nucleotide sequence ID" value="NZ_JBDKWZ010000004.1"/>
</dbReference>
<evidence type="ECO:0000313" key="4">
    <source>
        <dbReference type="EMBL" id="MEN7547890.1"/>
    </source>
</evidence>
<protein>
    <submittedName>
        <fullName evidence="4">TetR/AcrR family transcriptional regulator</fullName>
    </submittedName>
</protein>
<name>A0AAW9S634_9BACT</name>
<dbReference type="SUPFAM" id="SSF46689">
    <property type="entry name" value="Homeodomain-like"/>
    <property type="match status" value="1"/>
</dbReference>
<gene>
    <name evidence="4" type="ORF">AAG747_08220</name>
</gene>